<dbReference type="AlphaFoldDB" id="A0AAE5BUK3"/>
<reference evidence="2" key="1">
    <citation type="submission" date="2020-01" db="EMBL/GenBank/DDBJ databases">
        <authorList>
            <person name="Chen W.-M."/>
        </authorList>
    </citation>
    <scope>NUCLEOTIDE SEQUENCE</scope>
    <source>
        <strain evidence="2">CYK-10</strain>
    </source>
</reference>
<dbReference type="SUPFAM" id="SSF52091">
    <property type="entry name" value="SpoIIaa-like"/>
    <property type="match status" value="1"/>
</dbReference>
<gene>
    <name evidence="2" type="ORF">GV832_04760</name>
</gene>
<accession>A0AAE5BUK3</accession>
<evidence type="ECO:0000313" key="2">
    <source>
        <dbReference type="EMBL" id="NBZ86884.1"/>
    </source>
</evidence>
<protein>
    <submittedName>
        <fullName evidence="2">STAS domain-containing protein</fullName>
    </submittedName>
</protein>
<dbReference type="EMBL" id="JAABNR010000003">
    <property type="protein sequence ID" value="NBZ86884.1"/>
    <property type="molecule type" value="Genomic_DNA"/>
</dbReference>
<feature type="domain" description="MlaB-like STAS" evidence="1">
    <location>
        <begin position="30"/>
        <end position="84"/>
    </location>
</feature>
<proteinExistence type="predicted"/>
<dbReference type="Proteomes" id="UP001193501">
    <property type="component" value="Unassembled WGS sequence"/>
</dbReference>
<evidence type="ECO:0000259" key="1">
    <source>
        <dbReference type="Pfam" id="PF13466"/>
    </source>
</evidence>
<comment type="caution">
    <text evidence="2">The sequence shown here is derived from an EMBL/GenBank/DDBJ whole genome shotgun (WGS) entry which is preliminary data.</text>
</comment>
<keyword evidence="3" id="KW-1185">Reference proteome</keyword>
<evidence type="ECO:0000313" key="3">
    <source>
        <dbReference type="Proteomes" id="UP001193501"/>
    </source>
</evidence>
<dbReference type="RefSeq" id="WP_168773686.1">
    <property type="nucleotide sequence ID" value="NZ_JAABNR010000003.1"/>
</dbReference>
<organism evidence="2 3">
    <name type="scientific">Stagnihabitans tardus</name>
    <dbReference type="NCBI Taxonomy" id="2699202"/>
    <lineage>
        <taxon>Bacteria</taxon>
        <taxon>Pseudomonadati</taxon>
        <taxon>Pseudomonadota</taxon>
        <taxon>Alphaproteobacteria</taxon>
        <taxon>Rhodobacterales</taxon>
        <taxon>Paracoccaceae</taxon>
        <taxon>Stagnihabitans</taxon>
    </lineage>
</organism>
<name>A0AAE5BUK3_9RHOB</name>
<sequence length="95" mass="10940">MPHDWKIFETEDRLSITPTDPLMTFLQGHRDQPVRVSMRHQKRPDSRVLQVLLTASRSWKGRDLGFDVSDLPPRLVQDFARLGLTADNTGWSGLK</sequence>
<dbReference type="InterPro" id="IPR036513">
    <property type="entry name" value="STAS_dom_sf"/>
</dbReference>
<dbReference type="InterPro" id="IPR058548">
    <property type="entry name" value="MlaB-like_STAS"/>
</dbReference>
<dbReference type="Pfam" id="PF13466">
    <property type="entry name" value="STAS_2"/>
    <property type="match status" value="1"/>
</dbReference>